<name>W6N7V2_CLOTY</name>
<keyword evidence="2" id="KW-1185">Reference proteome</keyword>
<sequence>MFSHSTYGLEFTFELIKLYVFVIKRVPKATLTTAALEY</sequence>
<evidence type="ECO:0000313" key="1">
    <source>
        <dbReference type="EMBL" id="CDL92400.1"/>
    </source>
</evidence>
<dbReference type="AlphaFoldDB" id="W6N7V2"/>
<reference evidence="1 2" key="1">
    <citation type="journal article" date="2015" name="Genome Announc.">
        <title>Draft Genome Sequence of Clostridium tyrobutyricum Strain DIVETGP, Isolated from Cow's Milk for Grana Padano Production.</title>
        <authorList>
            <person name="Soggiu A."/>
            <person name="Piras C."/>
            <person name="Gaiarsa S."/>
            <person name="Sassera D."/>
            <person name="Roncada P."/>
            <person name="Bendixen E."/>
            <person name="Brasca M."/>
            <person name="Bonizzi L."/>
        </authorList>
    </citation>
    <scope>NUCLEOTIDE SEQUENCE [LARGE SCALE GENOMIC DNA]</scope>
    <source>
        <strain evidence="1 2">DIVETGP</strain>
    </source>
</reference>
<organism evidence="1 2">
    <name type="scientific">Clostridium tyrobutyricum DIVETGP</name>
    <dbReference type="NCBI Taxonomy" id="1408889"/>
    <lineage>
        <taxon>Bacteria</taxon>
        <taxon>Bacillati</taxon>
        <taxon>Bacillota</taxon>
        <taxon>Clostridia</taxon>
        <taxon>Eubacteriales</taxon>
        <taxon>Clostridiaceae</taxon>
        <taxon>Clostridium</taxon>
    </lineage>
</organism>
<protein>
    <submittedName>
        <fullName evidence="1">Uncharacterized protein</fullName>
    </submittedName>
</protein>
<dbReference type="EMBL" id="CBXI010000043">
    <property type="protein sequence ID" value="CDL92400.1"/>
    <property type="molecule type" value="Genomic_DNA"/>
</dbReference>
<comment type="caution">
    <text evidence="1">The sequence shown here is derived from an EMBL/GenBank/DDBJ whole genome shotgun (WGS) entry which is preliminary data.</text>
</comment>
<proteinExistence type="predicted"/>
<evidence type="ECO:0000313" key="2">
    <source>
        <dbReference type="Proteomes" id="UP000019482"/>
    </source>
</evidence>
<gene>
    <name evidence="1" type="ORF">CTDIVETGP_2470</name>
</gene>
<accession>W6N7V2</accession>
<dbReference type="Proteomes" id="UP000019482">
    <property type="component" value="Unassembled WGS sequence"/>
</dbReference>